<name>A0A0A9B8K0_ARUDO</name>
<sequence length="39" mass="4305">MLIQPEVGSYEYYQDGSTSINLAYTKSLLSVTVSAAKYL</sequence>
<dbReference type="AlphaFoldDB" id="A0A0A9B8K0"/>
<reference evidence="1" key="2">
    <citation type="journal article" date="2015" name="Data Brief">
        <title>Shoot transcriptome of the giant reed, Arundo donax.</title>
        <authorList>
            <person name="Barrero R.A."/>
            <person name="Guerrero F.D."/>
            <person name="Moolhuijzen P."/>
            <person name="Goolsby J.A."/>
            <person name="Tidwell J."/>
            <person name="Bellgard S.E."/>
            <person name="Bellgard M.I."/>
        </authorList>
    </citation>
    <scope>NUCLEOTIDE SEQUENCE</scope>
    <source>
        <tissue evidence="1">Shoot tissue taken approximately 20 cm above the soil surface</tissue>
    </source>
</reference>
<organism evidence="1">
    <name type="scientific">Arundo donax</name>
    <name type="common">Giant reed</name>
    <name type="synonym">Donax arundinaceus</name>
    <dbReference type="NCBI Taxonomy" id="35708"/>
    <lineage>
        <taxon>Eukaryota</taxon>
        <taxon>Viridiplantae</taxon>
        <taxon>Streptophyta</taxon>
        <taxon>Embryophyta</taxon>
        <taxon>Tracheophyta</taxon>
        <taxon>Spermatophyta</taxon>
        <taxon>Magnoliopsida</taxon>
        <taxon>Liliopsida</taxon>
        <taxon>Poales</taxon>
        <taxon>Poaceae</taxon>
        <taxon>PACMAD clade</taxon>
        <taxon>Arundinoideae</taxon>
        <taxon>Arundineae</taxon>
        <taxon>Arundo</taxon>
    </lineage>
</organism>
<proteinExistence type="predicted"/>
<dbReference type="EMBL" id="GBRH01238264">
    <property type="protein sequence ID" value="JAD59631.1"/>
    <property type="molecule type" value="Transcribed_RNA"/>
</dbReference>
<reference evidence="1" key="1">
    <citation type="submission" date="2014-09" db="EMBL/GenBank/DDBJ databases">
        <authorList>
            <person name="Magalhaes I.L.F."/>
            <person name="Oliveira U."/>
            <person name="Santos F.R."/>
            <person name="Vidigal T.H.D.A."/>
            <person name="Brescovit A.D."/>
            <person name="Santos A.J."/>
        </authorList>
    </citation>
    <scope>NUCLEOTIDE SEQUENCE</scope>
    <source>
        <tissue evidence="1">Shoot tissue taken approximately 20 cm above the soil surface</tissue>
    </source>
</reference>
<accession>A0A0A9B8K0</accession>
<protein>
    <submittedName>
        <fullName evidence="1">Uncharacterized protein</fullName>
    </submittedName>
</protein>
<evidence type="ECO:0000313" key="1">
    <source>
        <dbReference type="EMBL" id="JAD59631.1"/>
    </source>
</evidence>